<sequence length="481" mass="53817">MVAALHELFPIPSLPPSTISPARLPGISPESTTALQQVLQDNHEKWHIFYNEKGFLNHIAHHVLANWALGANGRIIRAAYERATTSQRPALERSGSITAANFNQHFCDERYYPAYLEFAKTEIRSKGFAVVLEDWVFSIKANFVDEVDQPQPEMLSRFLASLLHPLIHVGYGLEFGLCGVLAEGLAQIPAHTAETSNLLPRLFFDRKYPPVPLSDGVHAFTVLARILKDPDFNLENVSIDRKNPMAAYQYVERHHADAIRNHAERWAFDVFDPKNLERKIEELVWVNTIIYAAPGWKQGRPFRADFFFMHFVTSSIFLSSIAAYLSPKSQELLLRAYFCVCITTFIARGRPNLDITSFFTETEEIPKPPHGSCARPSETALAGASADAALPNPWPSILLNSIVHPDDHLPKLQRALAHYSAIYGSRHAGLPDFTSTELAGADKLDGSLFVRVAELTATSLGRVYDGEEKTGAWVRKDFIGE</sequence>
<keyword evidence="3" id="KW-1185">Reference proteome</keyword>
<keyword evidence="1" id="KW-0560">Oxidoreductase</keyword>
<name>A0ABR3JUP1_9AGAR</name>
<dbReference type="PANTHER" id="PTHR35870:SF1">
    <property type="entry name" value="PROTEIN, PUTATIVE (AFU_ORTHOLOGUE AFUA_5G03330)-RELATED"/>
    <property type="match status" value="1"/>
</dbReference>
<accession>A0ABR3JUP1</accession>
<evidence type="ECO:0000256" key="1">
    <source>
        <dbReference type="ARBA" id="ARBA00023002"/>
    </source>
</evidence>
<organism evidence="2 3">
    <name type="scientific">Hohenbuehelia grisea</name>
    <dbReference type="NCBI Taxonomy" id="104357"/>
    <lineage>
        <taxon>Eukaryota</taxon>
        <taxon>Fungi</taxon>
        <taxon>Dikarya</taxon>
        <taxon>Basidiomycota</taxon>
        <taxon>Agaricomycotina</taxon>
        <taxon>Agaricomycetes</taxon>
        <taxon>Agaricomycetidae</taxon>
        <taxon>Agaricales</taxon>
        <taxon>Pleurotineae</taxon>
        <taxon>Pleurotaceae</taxon>
        <taxon>Hohenbuehelia</taxon>
    </lineage>
</organism>
<dbReference type="EMBL" id="JASNQZ010000003">
    <property type="protein sequence ID" value="KAL0959085.1"/>
    <property type="molecule type" value="Genomic_DNA"/>
</dbReference>
<dbReference type="Proteomes" id="UP001556367">
    <property type="component" value="Unassembled WGS sequence"/>
</dbReference>
<dbReference type="PANTHER" id="PTHR35870">
    <property type="entry name" value="PROTEIN, PUTATIVE (AFU_ORTHOLOGUE AFUA_5G03330)-RELATED"/>
    <property type="match status" value="1"/>
</dbReference>
<gene>
    <name evidence="2" type="ORF">HGRIS_014383</name>
</gene>
<dbReference type="Pfam" id="PF14027">
    <property type="entry name" value="Questin_oxidase"/>
    <property type="match status" value="1"/>
</dbReference>
<dbReference type="InterPro" id="IPR025337">
    <property type="entry name" value="Questin_oxidase-like"/>
</dbReference>
<reference evidence="3" key="1">
    <citation type="submission" date="2024-06" db="EMBL/GenBank/DDBJ databases">
        <title>Multi-omics analyses provide insights into the biosynthesis of the anticancer antibiotic pleurotin in Hohenbuehelia grisea.</title>
        <authorList>
            <person name="Weaver J.A."/>
            <person name="Alberti F."/>
        </authorList>
    </citation>
    <scope>NUCLEOTIDE SEQUENCE [LARGE SCALE GENOMIC DNA]</scope>
    <source>
        <strain evidence="3">T-177</strain>
    </source>
</reference>
<protein>
    <submittedName>
        <fullName evidence="2">Uncharacterized protein</fullName>
    </submittedName>
</protein>
<evidence type="ECO:0000313" key="3">
    <source>
        <dbReference type="Proteomes" id="UP001556367"/>
    </source>
</evidence>
<proteinExistence type="predicted"/>
<evidence type="ECO:0000313" key="2">
    <source>
        <dbReference type="EMBL" id="KAL0959085.1"/>
    </source>
</evidence>
<comment type="caution">
    <text evidence="2">The sequence shown here is derived from an EMBL/GenBank/DDBJ whole genome shotgun (WGS) entry which is preliminary data.</text>
</comment>